<dbReference type="GeneID" id="85309641"/>
<dbReference type="InterPro" id="IPR036390">
    <property type="entry name" value="WH_DNA-bd_sf"/>
</dbReference>
<evidence type="ECO:0000256" key="2">
    <source>
        <dbReference type="ARBA" id="ARBA00022942"/>
    </source>
</evidence>
<dbReference type="EMBL" id="MU838997">
    <property type="protein sequence ID" value="KAK1772478.1"/>
    <property type="molecule type" value="Genomic_DNA"/>
</dbReference>
<dbReference type="SUPFAM" id="SSF48452">
    <property type="entry name" value="TPR-like"/>
    <property type="match status" value="1"/>
</dbReference>
<dbReference type="Pfam" id="PF18503">
    <property type="entry name" value="RPN6_C_helix"/>
    <property type="match status" value="1"/>
</dbReference>
<dbReference type="Proteomes" id="UP001244011">
    <property type="component" value="Unassembled WGS sequence"/>
</dbReference>
<comment type="similarity">
    <text evidence="1">Belongs to the proteasome subunit S9 family.</text>
</comment>
<evidence type="ECO:0000256" key="3">
    <source>
        <dbReference type="SAM" id="MobiDB-lite"/>
    </source>
</evidence>
<feature type="compositionally biased region" description="Basic and acidic residues" evidence="3">
    <location>
        <begin position="1"/>
        <end position="13"/>
    </location>
</feature>
<protein>
    <submittedName>
        <fullName evidence="5">PCI domain-containing protein</fullName>
    </submittedName>
</protein>
<dbReference type="AlphaFoldDB" id="A0AAJ0C964"/>
<evidence type="ECO:0000259" key="4">
    <source>
        <dbReference type="PROSITE" id="PS50250"/>
    </source>
</evidence>
<dbReference type="InterPro" id="IPR040773">
    <property type="entry name" value="Rpn6_N"/>
</dbReference>
<dbReference type="PROSITE" id="PS50250">
    <property type="entry name" value="PCI"/>
    <property type="match status" value="1"/>
</dbReference>
<dbReference type="Pfam" id="PF01399">
    <property type="entry name" value="PCI"/>
    <property type="match status" value="1"/>
</dbReference>
<keyword evidence="2" id="KW-0647">Proteasome</keyword>
<gene>
    <name evidence="5" type="ORF">QBC33DRAFT_521384</name>
</gene>
<proteinExistence type="inferred from homology"/>
<evidence type="ECO:0000313" key="5">
    <source>
        <dbReference type="EMBL" id="KAK1772478.1"/>
    </source>
</evidence>
<dbReference type="SMART" id="SM00088">
    <property type="entry name" value="PINT"/>
    <property type="match status" value="1"/>
</dbReference>
<dbReference type="FunFam" id="1.25.40.570:FF:000010">
    <property type="entry name" value="26S proteasome regulatory subunit RPN6"/>
    <property type="match status" value="1"/>
</dbReference>
<dbReference type="InterPro" id="IPR011990">
    <property type="entry name" value="TPR-like_helical_dom_sf"/>
</dbReference>
<comment type="caution">
    <text evidence="5">The sequence shown here is derived from an EMBL/GenBank/DDBJ whole genome shotgun (WGS) entry which is preliminary data.</text>
</comment>
<reference evidence="5" key="1">
    <citation type="submission" date="2023-06" db="EMBL/GenBank/DDBJ databases">
        <title>Genome-scale phylogeny and comparative genomics of the fungal order Sordariales.</title>
        <authorList>
            <consortium name="Lawrence Berkeley National Laboratory"/>
            <person name="Hensen N."/>
            <person name="Bonometti L."/>
            <person name="Westerberg I."/>
            <person name="Brannstrom I.O."/>
            <person name="Guillou S."/>
            <person name="Cros-Aarteil S."/>
            <person name="Calhoun S."/>
            <person name="Haridas S."/>
            <person name="Kuo A."/>
            <person name="Mondo S."/>
            <person name="Pangilinan J."/>
            <person name="Riley R."/>
            <person name="Labutti K."/>
            <person name="Andreopoulos B."/>
            <person name="Lipzen A."/>
            <person name="Chen C."/>
            <person name="Yanf M."/>
            <person name="Daum C."/>
            <person name="Ng V."/>
            <person name="Clum A."/>
            <person name="Steindorff A."/>
            <person name="Ohm R."/>
            <person name="Martin F."/>
            <person name="Silar P."/>
            <person name="Natvig D."/>
            <person name="Lalanne C."/>
            <person name="Gautier V."/>
            <person name="Ament-Velasquez S.L."/>
            <person name="Kruys A."/>
            <person name="Hutchinson M.I."/>
            <person name="Powell A.J."/>
            <person name="Barry K."/>
            <person name="Miller A.N."/>
            <person name="Grigoriev I.V."/>
            <person name="Debuchy R."/>
            <person name="Gladieux P."/>
            <person name="Thoren M.H."/>
            <person name="Johannesson H."/>
        </authorList>
    </citation>
    <scope>NUCLEOTIDE SEQUENCE</scope>
    <source>
        <strain evidence="5">8032-3</strain>
    </source>
</reference>
<dbReference type="PANTHER" id="PTHR10678">
    <property type="entry name" value="26S PROTEASOME NON-ATPASE REGULATORY SUBUNIT 11/COP9 SIGNALOSOME COMPLEX SUBUNIT 2"/>
    <property type="match status" value="1"/>
</dbReference>
<name>A0AAJ0C964_9PEZI</name>
<dbReference type="SMART" id="SM00753">
    <property type="entry name" value="PAM"/>
    <property type="match status" value="1"/>
</dbReference>
<feature type="region of interest" description="Disordered" evidence="3">
    <location>
        <begin position="1"/>
        <end position="25"/>
    </location>
</feature>
<dbReference type="InterPro" id="IPR050871">
    <property type="entry name" value="26S_Proteasome/COP9_Components"/>
</dbReference>
<feature type="domain" description="PCI" evidence="4">
    <location>
        <begin position="224"/>
        <end position="393"/>
    </location>
</feature>
<dbReference type="Pfam" id="PF18055">
    <property type="entry name" value="RPN6_N"/>
    <property type="match status" value="1"/>
</dbReference>
<accession>A0AAJ0C964</accession>
<evidence type="ECO:0000313" key="6">
    <source>
        <dbReference type="Proteomes" id="UP001244011"/>
    </source>
</evidence>
<organism evidence="5 6">
    <name type="scientific">Phialemonium atrogriseum</name>
    <dbReference type="NCBI Taxonomy" id="1093897"/>
    <lineage>
        <taxon>Eukaryota</taxon>
        <taxon>Fungi</taxon>
        <taxon>Dikarya</taxon>
        <taxon>Ascomycota</taxon>
        <taxon>Pezizomycotina</taxon>
        <taxon>Sordariomycetes</taxon>
        <taxon>Sordariomycetidae</taxon>
        <taxon>Cephalothecales</taxon>
        <taxon>Cephalothecaceae</taxon>
        <taxon>Phialemonium</taxon>
    </lineage>
</organism>
<dbReference type="GO" id="GO:0000502">
    <property type="term" value="C:proteasome complex"/>
    <property type="evidence" value="ECO:0007669"/>
    <property type="project" value="UniProtKB-KW"/>
</dbReference>
<dbReference type="RefSeq" id="XP_060288691.1">
    <property type="nucleotide sequence ID" value="XM_060426454.1"/>
</dbReference>
<dbReference type="InterPro" id="IPR040780">
    <property type="entry name" value="Rpn6_C_helix"/>
</dbReference>
<evidence type="ECO:0000256" key="1">
    <source>
        <dbReference type="ARBA" id="ARBA00007454"/>
    </source>
</evidence>
<dbReference type="InterPro" id="IPR000717">
    <property type="entry name" value="PCI_dom"/>
</dbReference>
<dbReference type="SUPFAM" id="SSF46785">
    <property type="entry name" value="Winged helix' DNA-binding domain"/>
    <property type="match status" value="1"/>
</dbReference>
<keyword evidence="6" id="KW-1185">Reference proteome</keyword>
<dbReference type="Gene3D" id="1.25.40.570">
    <property type="match status" value="1"/>
</dbReference>
<sequence>MAQGDSERLREAQKAASSNNPSGAEQIYKEIISKPPSVTSDAAVKEYETALISLGELYRDQKNSKELVDLVTRSRTVLSSFAKAKTAKLVRQLLDLFQDIPDTIDIQISVTKSCIEWATSERRGFLRQNLETRLVALYMAKRSYYDALTLINGLLRELKRLDDKLVLVEVQLLESRVYHALGNIAKARAALTSARTSAASVYTPPLLQANLDMQSGMLHAEDKDFNTAYSYFIEALDGYHSQDEPQRAQTALQYMLLCKIMLNLVDDVNQLMTSKQAMKYAGQSLEAMKAIARAHSNRSLEEYERALAAYKTELSSDAFIRNHLIRLYDTMLEQNLIKVIEPFSRVEIAHIAKMVGLDTQQVERKLSQMILDKVIIGVLDQGAGCLLIFDETHRDEAYDSALTTIEKLSNVVDVLYTNQASMLE</sequence>